<proteinExistence type="predicted"/>
<keyword evidence="3" id="KW-1185">Reference proteome</keyword>
<organism evidence="2 3">
    <name type="scientific">Edaphochlamys debaryana</name>
    <dbReference type="NCBI Taxonomy" id="47281"/>
    <lineage>
        <taxon>Eukaryota</taxon>
        <taxon>Viridiplantae</taxon>
        <taxon>Chlorophyta</taxon>
        <taxon>core chlorophytes</taxon>
        <taxon>Chlorophyceae</taxon>
        <taxon>CS clade</taxon>
        <taxon>Chlamydomonadales</taxon>
        <taxon>Chlamydomonadales incertae sedis</taxon>
        <taxon>Edaphochlamys</taxon>
    </lineage>
</organism>
<reference evidence="2" key="1">
    <citation type="journal article" date="2020" name="bioRxiv">
        <title>Comparative genomics of Chlamydomonas.</title>
        <authorList>
            <person name="Craig R.J."/>
            <person name="Hasan A.R."/>
            <person name="Ness R.W."/>
            <person name="Keightley P.D."/>
        </authorList>
    </citation>
    <scope>NUCLEOTIDE SEQUENCE</scope>
    <source>
        <strain evidence="2">CCAP 11/70</strain>
    </source>
</reference>
<protein>
    <submittedName>
        <fullName evidence="2">Uncharacterized protein</fullName>
    </submittedName>
</protein>
<name>A0A835YCZ3_9CHLO</name>
<evidence type="ECO:0000256" key="1">
    <source>
        <dbReference type="SAM" id="MobiDB-lite"/>
    </source>
</evidence>
<evidence type="ECO:0000313" key="3">
    <source>
        <dbReference type="Proteomes" id="UP000612055"/>
    </source>
</evidence>
<sequence length="352" mass="35952">MVELAEGWDSRTRQKLFVAGCLAAGLSLRNNPLRVVSPAREFVHKLVGYGSAALLFSAIQESCRALRGRHDFINSAISGAVTGGLVVGHYQGPKYRLLGVVTWGGGCALLHLANSALQPRVLLEDYLIREGLLSPEVARRREHAAVRAAFAGVANQDVIVESLAIRERELKQLNDRLAAEAAAATAAAGGRARQAQAPAAAAIAGAAAGAASPAGAGAAAADVGADVADDDAGYLAWLQLGGLEADVLLQQQQQQQQAQGRAQGQANAEASRGLGEAQEQAGPSGAGTGGSGAAQQGHRGTGAGYSGRGGAGAEAHASGAKPRTWAEWLASPWRRRSTTAASPSAQEPGRSL</sequence>
<comment type="caution">
    <text evidence="2">The sequence shown here is derived from an EMBL/GenBank/DDBJ whole genome shotgun (WGS) entry which is preliminary data.</text>
</comment>
<accession>A0A835YCZ3</accession>
<feature type="region of interest" description="Disordered" evidence="1">
    <location>
        <begin position="258"/>
        <end position="352"/>
    </location>
</feature>
<evidence type="ECO:0000313" key="2">
    <source>
        <dbReference type="EMBL" id="KAG2496565.1"/>
    </source>
</evidence>
<feature type="compositionally biased region" description="Gly residues" evidence="1">
    <location>
        <begin position="299"/>
        <end position="312"/>
    </location>
</feature>
<dbReference type="EMBL" id="JAEHOE010000018">
    <property type="protein sequence ID" value="KAG2496565.1"/>
    <property type="molecule type" value="Genomic_DNA"/>
</dbReference>
<gene>
    <name evidence="2" type="ORF">HYH03_005387</name>
</gene>
<dbReference type="AlphaFoldDB" id="A0A835YCZ3"/>
<dbReference type="Proteomes" id="UP000612055">
    <property type="component" value="Unassembled WGS sequence"/>
</dbReference>
<dbReference type="OrthoDB" id="541458at2759"/>